<dbReference type="InterPro" id="IPR043128">
    <property type="entry name" value="Rev_trsase/Diguanyl_cyclase"/>
</dbReference>
<dbReference type="Proteomes" id="UP000319130">
    <property type="component" value="Unassembled WGS sequence"/>
</dbReference>
<evidence type="ECO:0000313" key="2">
    <source>
        <dbReference type="EMBL" id="TET63108.1"/>
    </source>
</evidence>
<dbReference type="AlphaFoldDB" id="A0A523W7V1"/>
<dbReference type="GO" id="GO:0052621">
    <property type="term" value="F:diguanylate cyclase activity"/>
    <property type="evidence" value="ECO:0007669"/>
    <property type="project" value="TreeGrafter"/>
</dbReference>
<evidence type="ECO:0000313" key="3">
    <source>
        <dbReference type="Proteomes" id="UP000319130"/>
    </source>
</evidence>
<dbReference type="CDD" id="cd01949">
    <property type="entry name" value="GGDEF"/>
    <property type="match status" value="1"/>
</dbReference>
<reference evidence="2 3" key="1">
    <citation type="submission" date="2019-03" db="EMBL/GenBank/DDBJ databases">
        <title>Metabolic potential of uncultured bacteria and archaea associated with petroleum seepage in deep-sea sediments.</title>
        <authorList>
            <person name="Dong X."/>
            <person name="Hubert C."/>
        </authorList>
    </citation>
    <scope>NUCLEOTIDE SEQUENCE [LARGE SCALE GENOMIC DNA]</scope>
    <source>
        <strain evidence="2">E29_bin52</strain>
    </source>
</reference>
<evidence type="ECO:0000259" key="1">
    <source>
        <dbReference type="PROSITE" id="PS50887"/>
    </source>
</evidence>
<dbReference type="SMART" id="SM00267">
    <property type="entry name" value="GGDEF"/>
    <property type="match status" value="1"/>
</dbReference>
<dbReference type="PANTHER" id="PTHR45138">
    <property type="entry name" value="REGULATORY COMPONENTS OF SENSORY TRANSDUCTION SYSTEM"/>
    <property type="match status" value="1"/>
</dbReference>
<proteinExistence type="predicted"/>
<dbReference type="InterPro" id="IPR050469">
    <property type="entry name" value="Diguanylate_Cyclase"/>
</dbReference>
<name>A0A523W7V1_UNCAE</name>
<dbReference type="FunFam" id="3.30.70.270:FF:000001">
    <property type="entry name" value="Diguanylate cyclase domain protein"/>
    <property type="match status" value="1"/>
</dbReference>
<dbReference type="InterPro" id="IPR029016">
    <property type="entry name" value="GAF-like_dom_sf"/>
</dbReference>
<dbReference type="PROSITE" id="PS50887">
    <property type="entry name" value="GGDEF"/>
    <property type="match status" value="1"/>
</dbReference>
<dbReference type="InterPro" id="IPR000160">
    <property type="entry name" value="GGDEF_dom"/>
</dbReference>
<dbReference type="InterPro" id="IPR029787">
    <property type="entry name" value="Nucleotide_cyclase"/>
</dbReference>
<dbReference type="SUPFAM" id="SSF55781">
    <property type="entry name" value="GAF domain-like"/>
    <property type="match status" value="1"/>
</dbReference>
<dbReference type="Gene3D" id="3.30.450.40">
    <property type="match status" value="1"/>
</dbReference>
<accession>A0A523W7V1</accession>
<dbReference type="InterPro" id="IPR003018">
    <property type="entry name" value="GAF"/>
</dbReference>
<dbReference type="PANTHER" id="PTHR45138:SF6">
    <property type="entry name" value="DIGUANYLATE CYCLASE DGCN"/>
    <property type="match status" value="1"/>
</dbReference>
<dbReference type="SUPFAM" id="SSF55073">
    <property type="entry name" value="Nucleotide cyclase"/>
    <property type="match status" value="1"/>
</dbReference>
<sequence length="336" mass="37340">MEKMTMESKQLRTLLKINEKNFTQQSLPGLVDHIARSALDFLKVDGATLRLADEKGKVLVLESTCGIDEKSVKKDLPINEESAAGLSYLKGKSWSSANIPEDFLYSGHRANSKEFSSVLALPLKVKNRHLGVLSVYKKRNKEFSRSEIEMGDLFVSQASLALMRTMYMDQLRFAAIIDSLTGLYNEGYFHKRLHEEINRSERNASSLSLLFIDVDGLKRINDSHGHLMGDEVLTQIAKSIGACVRKVDILARYGGDELVAILPSTNGTLALEVAERIRKRVASTRFQGKITLTVSIGIASYPKDATSARVLLDKADKIMYQAKKKGMNRVEISGLG</sequence>
<dbReference type="Pfam" id="PF00990">
    <property type="entry name" value="GGDEF"/>
    <property type="match status" value="1"/>
</dbReference>
<dbReference type="GO" id="GO:1902201">
    <property type="term" value="P:negative regulation of bacterial-type flagellum-dependent cell motility"/>
    <property type="evidence" value="ECO:0007669"/>
    <property type="project" value="TreeGrafter"/>
</dbReference>
<dbReference type="NCBIfam" id="TIGR00254">
    <property type="entry name" value="GGDEF"/>
    <property type="match status" value="1"/>
</dbReference>
<organism evidence="2 3">
    <name type="scientific">Aerophobetes bacterium</name>
    <dbReference type="NCBI Taxonomy" id="2030807"/>
    <lineage>
        <taxon>Bacteria</taxon>
        <taxon>Candidatus Aerophobota</taxon>
    </lineage>
</organism>
<dbReference type="EMBL" id="SOIZ01000125">
    <property type="protein sequence ID" value="TET63108.1"/>
    <property type="molecule type" value="Genomic_DNA"/>
</dbReference>
<protein>
    <submittedName>
        <fullName evidence="2">GGDEF domain-containing protein</fullName>
    </submittedName>
</protein>
<dbReference type="GO" id="GO:0005886">
    <property type="term" value="C:plasma membrane"/>
    <property type="evidence" value="ECO:0007669"/>
    <property type="project" value="TreeGrafter"/>
</dbReference>
<dbReference type="Gene3D" id="3.30.70.270">
    <property type="match status" value="1"/>
</dbReference>
<gene>
    <name evidence="2" type="ORF">E3J48_02995</name>
</gene>
<dbReference type="SMART" id="SM00065">
    <property type="entry name" value="GAF"/>
    <property type="match status" value="1"/>
</dbReference>
<feature type="domain" description="GGDEF" evidence="1">
    <location>
        <begin position="205"/>
        <end position="335"/>
    </location>
</feature>
<dbReference type="GO" id="GO:0043709">
    <property type="term" value="P:cell adhesion involved in single-species biofilm formation"/>
    <property type="evidence" value="ECO:0007669"/>
    <property type="project" value="TreeGrafter"/>
</dbReference>
<comment type="caution">
    <text evidence="2">The sequence shown here is derived from an EMBL/GenBank/DDBJ whole genome shotgun (WGS) entry which is preliminary data.</text>
</comment>
<dbReference type="Pfam" id="PF13185">
    <property type="entry name" value="GAF_2"/>
    <property type="match status" value="1"/>
</dbReference>